<protein>
    <submittedName>
        <fullName evidence="2">XRE family transcriptional regulator</fullName>
    </submittedName>
</protein>
<dbReference type="SMART" id="SM00530">
    <property type="entry name" value="HTH_XRE"/>
    <property type="match status" value="1"/>
</dbReference>
<dbReference type="CDD" id="cd00093">
    <property type="entry name" value="HTH_XRE"/>
    <property type="match status" value="1"/>
</dbReference>
<comment type="caution">
    <text evidence="2">The sequence shown here is derived from an EMBL/GenBank/DDBJ whole genome shotgun (WGS) entry which is preliminary data.</text>
</comment>
<dbReference type="PROSITE" id="PS50943">
    <property type="entry name" value="HTH_CROC1"/>
    <property type="match status" value="1"/>
</dbReference>
<dbReference type="EMBL" id="SMDR01000001">
    <property type="protein sequence ID" value="TNJ35656.1"/>
    <property type="molecule type" value="Genomic_DNA"/>
</dbReference>
<dbReference type="Proteomes" id="UP000305760">
    <property type="component" value="Unassembled WGS sequence"/>
</dbReference>
<reference evidence="2 3" key="1">
    <citation type="submission" date="2019-03" db="EMBL/GenBank/DDBJ databases">
        <title>Arenimonas daejeonensis sp. nov., isolated from compost.</title>
        <authorList>
            <person name="Jeon C.O."/>
        </authorList>
    </citation>
    <scope>NUCLEOTIDE SEQUENCE [LARGE SCALE GENOMIC DNA]</scope>
    <source>
        <strain evidence="2 3">R29</strain>
    </source>
</reference>
<dbReference type="OrthoDB" id="9772064at2"/>
<dbReference type="GO" id="GO:0003677">
    <property type="term" value="F:DNA binding"/>
    <property type="evidence" value="ECO:0007669"/>
    <property type="project" value="InterPro"/>
</dbReference>
<dbReference type="SUPFAM" id="SSF47413">
    <property type="entry name" value="lambda repressor-like DNA-binding domains"/>
    <property type="match status" value="1"/>
</dbReference>
<gene>
    <name evidence="2" type="ORF">E1B00_07885</name>
</gene>
<dbReference type="AlphaFoldDB" id="A0A5C4RWL4"/>
<dbReference type="Pfam" id="PF01381">
    <property type="entry name" value="HTH_3"/>
    <property type="match status" value="1"/>
</dbReference>
<keyword evidence="3" id="KW-1185">Reference proteome</keyword>
<feature type="domain" description="HTH cro/C1-type" evidence="1">
    <location>
        <begin position="8"/>
        <end position="63"/>
    </location>
</feature>
<evidence type="ECO:0000313" key="2">
    <source>
        <dbReference type="EMBL" id="TNJ35656.1"/>
    </source>
</evidence>
<dbReference type="InterPro" id="IPR001387">
    <property type="entry name" value="Cro/C1-type_HTH"/>
</dbReference>
<sequence length="119" mass="13215">MSALSLRIRKARATAGLSQAEIALRVGVKRSAVTQWEHPAGTRPSVDHLIRIAMETDVAFEWLATGRGPTRSNSSEPVPPVILDDFARDEHESQALSYLRHFSPSRRRMALEILAALSR</sequence>
<evidence type="ECO:0000313" key="3">
    <source>
        <dbReference type="Proteomes" id="UP000305760"/>
    </source>
</evidence>
<evidence type="ECO:0000259" key="1">
    <source>
        <dbReference type="PROSITE" id="PS50943"/>
    </source>
</evidence>
<accession>A0A5C4RWL4</accession>
<dbReference type="InterPro" id="IPR010982">
    <property type="entry name" value="Lambda_DNA-bd_dom_sf"/>
</dbReference>
<name>A0A5C4RWL4_9GAMM</name>
<proteinExistence type="predicted"/>
<organism evidence="2 3">
    <name type="scientific">Arenimonas terrae</name>
    <dbReference type="NCBI Taxonomy" id="2546226"/>
    <lineage>
        <taxon>Bacteria</taxon>
        <taxon>Pseudomonadati</taxon>
        <taxon>Pseudomonadota</taxon>
        <taxon>Gammaproteobacteria</taxon>
        <taxon>Lysobacterales</taxon>
        <taxon>Lysobacteraceae</taxon>
        <taxon>Arenimonas</taxon>
    </lineage>
</organism>
<dbReference type="Gene3D" id="1.10.260.40">
    <property type="entry name" value="lambda repressor-like DNA-binding domains"/>
    <property type="match status" value="1"/>
</dbReference>
<dbReference type="RefSeq" id="WP_139447316.1">
    <property type="nucleotide sequence ID" value="NZ_SMDR01000001.1"/>
</dbReference>